<dbReference type="EMBL" id="JAGTJR010000014">
    <property type="protein sequence ID" value="KAH7049188.1"/>
    <property type="molecule type" value="Genomic_DNA"/>
</dbReference>
<accession>A0ABQ8GCB6</accession>
<reference evidence="1 2" key="1">
    <citation type="journal article" date="2021" name="Nat. Commun.">
        <title>Genetic determinants of endophytism in the Arabidopsis root mycobiome.</title>
        <authorList>
            <person name="Mesny F."/>
            <person name="Miyauchi S."/>
            <person name="Thiergart T."/>
            <person name="Pickel B."/>
            <person name="Atanasova L."/>
            <person name="Karlsson M."/>
            <person name="Huettel B."/>
            <person name="Barry K.W."/>
            <person name="Haridas S."/>
            <person name="Chen C."/>
            <person name="Bauer D."/>
            <person name="Andreopoulos W."/>
            <person name="Pangilinan J."/>
            <person name="LaButti K."/>
            <person name="Riley R."/>
            <person name="Lipzen A."/>
            <person name="Clum A."/>
            <person name="Drula E."/>
            <person name="Henrissat B."/>
            <person name="Kohler A."/>
            <person name="Grigoriev I.V."/>
            <person name="Martin F.M."/>
            <person name="Hacquard S."/>
        </authorList>
    </citation>
    <scope>NUCLEOTIDE SEQUENCE [LARGE SCALE GENOMIC DNA]</scope>
    <source>
        <strain evidence="1 2">MPI-SDFR-AT-0080</strain>
    </source>
</reference>
<name>A0ABQ8GCB6_9PEZI</name>
<evidence type="ECO:0000313" key="1">
    <source>
        <dbReference type="EMBL" id="KAH7049188.1"/>
    </source>
</evidence>
<sequence length="139" mass="15834">MATPVSFLIYMGLGVFCEIVPRPGPEAPRHPYTGQTLLVTCVCRAEEREGICGKEIIFFFFRTLVFVYTGIRNARKLASGSMITIGSADYLCSGPLRISKNRERCLLRLLYELCRVCWARSSAFRRGEDERGLCRKRKN</sequence>
<gene>
    <name evidence="1" type="ORF">B0J12DRAFT_664335</name>
</gene>
<protein>
    <recommendedName>
        <fullName evidence="3">Secreted protein</fullName>
    </recommendedName>
</protein>
<proteinExistence type="predicted"/>
<dbReference type="Proteomes" id="UP000774617">
    <property type="component" value="Unassembled WGS sequence"/>
</dbReference>
<keyword evidence="2" id="KW-1185">Reference proteome</keyword>
<organism evidence="1 2">
    <name type="scientific">Macrophomina phaseolina</name>
    <dbReference type="NCBI Taxonomy" id="35725"/>
    <lineage>
        <taxon>Eukaryota</taxon>
        <taxon>Fungi</taxon>
        <taxon>Dikarya</taxon>
        <taxon>Ascomycota</taxon>
        <taxon>Pezizomycotina</taxon>
        <taxon>Dothideomycetes</taxon>
        <taxon>Dothideomycetes incertae sedis</taxon>
        <taxon>Botryosphaeriales</taxon>
        <taxon>Botryosphaeriaceae</taxon>
        <taxon>Macrophomina</taxon>
    </lineage>
</organism>
<comment type="caution">
    <text evidence="1">The sequence shown here is derived from an EMBL/GenBank/DDBJ whole genome shotgun (WGS) entry which is preliminary data.</text>
</comment>
<evidence type="ECO:0008006" key="3">
    <source>
        <dbReference type="Google" id="ProtNLM"/>
    </source>
</evidence>
<evidence type="ECO:0000313" key="2">
    <source>
        <dbReference type="Proteomes" id="UP000774617"/>
    </source>
</evidence>